<feature type="signal peptide" evidence="1">
    <location>
        <begin position="1"/>
        <end position="18"/>
    </location>
</feature>
<keyword evidence="3" id="KW-1185">Reference proteome</keyword>
<gene>
    <name evidence="2" type="ORF">CCMP2556_LOCUS4635</name>
</gene>
<keyword evidence="1" id="KW-0732">Signal</keyword>
<name>A0ABP0I3M5_9DINO</name>
<dbReference type="Proteomes" id="UP001642484">
    <property type="component" value="Unassembled WGS sequence"/>
</dbReference>
<feature type="chain" id="PRO_5045040286" description="Sulfotransferase domain-containing protein" evidence="1">
    <location>
        <begin position="19"/>
        <end position="638"/>
    </location>
</feature>
<dbReference type="Gene3D" id="3.40.50.300">
    <property type="entry name" value="P-loop containing nucleotide triphosphate hydrolases"/>
    <property type="match status" value="1"/>
</dbReference>
<reference evidence="2 3" key="1">
    <citation type="submission" date="2024-02" db="EMBL/GenBank/DDBJ databases">
        <authorList>
            <person name="Chen Y."/>
            <person name="Shah S."/>
            <person name="Dougan E. K."/>
            <person name="Thang M."/>
            <person name="Chan C."/>
        </authorList>
    </citation>
    <scope>NUCLEOTIDE SEQUENCE [LARGE SCALE GENOMIC DNA]</scope>
</reference>
<dbReference type="SUPFAM" id="SSF52540">
    <property type="entry name" value="P-loop containing nucleoside triphosphate hydrolases"/>
    <property type="match status" value="1"/>
</dbReference>
<evidence type="ECO:0000256" key="1">
    <source>
        <dbReference type="SAM" id="SignalP"/>
    </source>
</evidence>
<protein>
    <recommendedName>
        <fullName evidence="4">Sulfotransferase domain-containing protein</fullName>
    </recommendedName>
</protein>
<organism evidence="2 3">
    <name type="scientific">Durusdinium trenchii</name>
    <dbReference type="NCBI Taxonomy" id="1381693"/>
    <lineage>
        <taxon>Eukaryota</taxon>
        <taxon>Sar</taxon>
        <taxon>Alveolata</taxon>
        <taxon>Dinophyceae</taxon>
        <taxon>Suessiales</taxon>
        <taxon>Symbiodiniaceae</taxon>
        <taxon>Durusdinium</taxon>
    </lineage>
</organism>
<comment type="caution">
    <text evidence="2">The sequence shown here is derived from an EMBL/GenBank/DDBJ whole genome shotgun (WGS) entry which is preliminary data.</text>
</comment>
<sequence length="638" mass="72757">MRHGPFPLALGFWSLASTEVVPNTERLVSLISEQFLTITGNVTALADPKLHRYRLASAAAARHAALVTRRYARERRAEEPEDLRLEELDPSFCEAAPQFLQIKNESRNMDEFDFVNDCCEPTKFDSLGNEQCFPEWPSWPVRICCAHHLSQGPSKSSYFAGFWRTLAWSIFESTQSIDEPPIAFESHVKSIMAYHKSGVSLSTELVGNVAPGPLTRFLLKNPEETVMVPHDFQVTKFGNHNSLRGGRPVISPFFQSFTRTFSDTKTSDMIIHFSNPLKSEAPQFQHFLSEGAGQVLHLVRRPSDMILSGYRYHRQDLSAGEEWLKFRNPPDCLSCDHEAWFEIFQLCGFRCSYNELLQNVTARQGLQAEYLRSRWDIVKMLENAQAWQSLDHVLQVPMESFHHDFNGTLRCIARFFFDQKPDQIPEQQFSADLERFLENTWLLGGALDLGAPGDPVSAPRHRRHRRHRARLCARRDTARSPRACRPRCSRAVARRCCAASTARGRGVRMRRAFNTEPRHMWPRQWRGATCERSCAGRPVGGTSSCSRMPPSRPCCSAVAHESSSAAPLERRSVLQSVRRRNRNRFRRGPAKGADWRWLWCPNGGLLLNAHRDSGARLRWVTPMGGDQRVPRNGLSQSE</sequence>
<dbReference type="InterPro" id="IPR027417">
    <property type="entry name" value="P-loop_NTPase"/>
</dbReference>
<evidence type="ECO:0000313" key="2">
    <source>
        <dbReference type="EMBL" id="CAK8996878.1"/>
    </source>
</evidence>
<evidence type="ECO:0000313" key="3">
    <source>
        <dbReference type="Proteomes" id="UP001642484"/>
    </source>
</evidence>
<proteinExistence type="predicted"/>
<dbReference type="EMBL" id="CAXAMN010001914">
    <property type="protein sequence ID" value="CAK8996878.1"/>
    <property type="molecule type" value="Genomic_DNA"/>
</dbReference>
<accession>A0ABP0I3M5</accession>
<evidence type="ECO:0008006" key="4">
    <source>
        <dbReference type="Google" id="ProtNLM"/>
    </source>
</evidence>